<reference evidence="7" key="1">
    <citation type="journal article" date="2018" name="Nat. Microbiol.">
        <title>Leveraging single-cell genomics to expand the fungal tree of life.</title>
        <authorList>
            <person name="Ahrendt S.R."/>
            <person name="Quandt C.A."/>
            <person name="Ciobanu D."/>
            <person name="Clum A."/>
            <person name="Salamov A."/>
            <person name="Andreopoulos B."/>
            <person name="Cheng J.F."/>
            <person name="Woyke T."/>
            <person name="Pelin A."/>
            <person name="Henrissat B."/>
            <person name="Reynolds N.K."/>
            <person name="Benny G.L."/>
            <person name="Smith M.E."/>
            <person name="James T.Y."/>
            <person name="Grigoriev I.V."/>
        </authorList>
    </citation>
    <scope>NUCLEOTIDE SEQUENCE [LARGE SCALE GENOMIC DNA]</scope>
    <source>
        <strain evidence="7">Baker2002</strain>
    </source>
</reference>
<dbReference type="EMBL" id="ML004456">
    <property type="protein sequence ID" value="RKP30555.1"/>
    <property type="molecule type" value="Genomic_DNA"/>
</dbReference>
<evidence type="ECO:0000256" key="1">
    <source>
        <dbReference type="ARBA" id="ARBA00022723"/>
    </source>
</evidence>
<dbReference type="InterPro" id="IPR035896">
    <property type="entry name" value="AN1-like_Znf"/>
</dbReference>
<name>A0A4P9ZCE9_9ASCO</name>
<dbReference type="GO" id="GO:0005737">
    <property type="term" value="C:cytoplasm"/>
    <property type="evidence" value="ECO:0007669"/>
    <property type="project" value="TreeGrafter"/>
</dbReference>
<dbReference type="Proteomes" id="UP000268321">
    <property type="component" value="Unassembled WGS sequence"/>
</dbReference>
<dbReference type="OrthoDB" id="431929at2759"/>
<dbReference type="GO" id="GO:0008270">
    <property type="term" value="F:zinc ion binding"/>
    <property type="evidence" value="ECO:0007669"/>
    <property type="project" value="UniProtKB-KW"/>
</dbReference>
<protein>
    <recommendedName>
        <fullName evidence="5">AN1-type domain-containing protein</fullName>
    </recommendedName>
</protein>
<dbReference type="InterPro" id="IPR057358">
    <property type="entry name" value="UBL_ZFAND1-like"/>
</dbReference>
<dbReference type="AlphaFoldDB" id="A0A4P9ZCE9"/>
<keyword evidence="1" id="KW-0479">Metal-binding</keyword>
<accession>A0A4P9ZCE9</accession>
<dbReference type="SMART" id="SM00154">
    <property type="entry name" value="ZnF_AN1"/>
    <property type="match status" value="1"/>
</dbReference>
<keyword evidence="2 4" id="KW-0863">Zinc-finger</keyword>
<dbReference type="InterPro" id="IPR000058">
    <property type="entry name" value="Znf_AN1"/>
</dbReference>
<dbReference type="PANTHER" id="PTHR14677:SF40">
    <property type="entry name" value="CDC48-ASSOCIATED UBIQUITIN-LIKE_ZINC FINGER PROTEIN 1"/>
    <property type="match status" value="1"/>
</dbReference>
<dbReference type="Gene3D" id="4.10.1110.10">
    <property type="entry name" value="AN1-like Zinc finger"/>
    <property type="match status" value="1"/>
</dbReference>
<dbReference type="Pfam" id="PF01428">
    <property type="entry name" value="zf-AN1"/>
    <property type="match status" value="1"/>
</dbReference>
<dbReference type="PANTHER" id="PTHR14677">
    <property type="entry name" value="ARSENITE INDUCUBLE RNA ASSOCIATED PROTEIN AIP-1-RELATED"/>
    <property type="match status" value="1"/>
</dbReference>
<organism evidence="6 7">
    <name type="scientific">Metschnikowia bicuspidata</name>
    <dbReference type="NCBI Taxonomy" id="27322"/>
    <lineage>
        <taxon>Eukaryota</taxon>
        <taxon>Fungi</taxon>
        <taxon>Dikarya</taxon>
        <taxon>Ascomycota</taxon>
        <taxon>Saccharomycotina</taxon>
        <taxon>Pichiomycetes</taxon>
        <taxon>Metschnikowiaceae</taxon>
        <taxon>Metschnikowia</taxon>
    </lineage>
</organism>
<evidence type="ECO:0000256" key="3">
    <source>
        <dbReference type="ARBA" id="ARBA00022833"/>
    </source>
</evidence>
<dbReference type="SUPFAM" id="SSF118310">
    <property type="entry name" value="AN1-like Zinc finger"/>
    <property type="match status" value="1"/>
</dbReference>
<sequence length="258" mass="29081">MAQTALDDQGVLDLGKNCQLCNQIDFLPFHCEFCDNIYCAQHSSVDVHHCKRPERKFTAGPLQGPSATSFFPDPKKRQEALNDLFQKVALRLAKAIAKQEETKIMPLAKLKKFLQIQKKSCEKSSKTSISKKTRLLKPPSPLVELAALKKVAKGAANVQAADRIYVWSLYINLNEEDLDQISEDDKVGIWLLRNWSLGRSLDSIANQMKIMNYNNSTLHTSKRLSLFRVVNNEPTLLDLTKKNLGSFTNGDTLYLVKG</sequence>
<evidence type="ECO:0000259" key="5">
    <source>
        <dbReference type="PROSITE" id="PS51039"/>
    </source>
</evidence>
<gene>
    <name evidence="6" type="ORF">METBISCDRAFT_16001</name>
</gene>
<keyword evidence="7" id="KW-1185">Reference proteome</keyword>
<dbReference type="PROSITE" id="PS51039">
    <property type="entry name" value="ZF_AN1"/>
    <property type="match status" value="1"/>
</dbReference>
<evidence type="ECO:0000256" key="4">
    <source>
        <dbReference type="PROSITE-ProRule" id="PRU00449"/>
    </source>
</evidence>
<feature type="domain" description="AN1-type" evidence="5">
    <location>
        <begin position="12"/>
        <end position="58"/>
    </location>
</feature>
<dbReference type="Pfam" id="PF25327">
    <property type="entry name" value="UBL_ZFAND1"/>
    <property type="match status" value="1"/>
</dbReference>
<proteinExistence type="predicted"/>
<evidence type="ECO:0000313" key="7">
    <source>
        <dbReference type="Proteomes" id="UP000268321"/>
    </source>
</evidence>
<keyword evidence="3" id="KW-0862">Zinc</keyword>
<evidence type="ECO:0000313" key="6">
    <source>
        <dbReference type="EMBL" id="RKP30555.1"/>
    </source>
</evidence>
<evidence type="ECO:0000256" key="2">
    <source>
        <dbReference type="ARBA" id="ARBA00022771"/>
    </source>
</evidence>